<dbReference type="Gramene" id="PSR96544">
    <property type="protein sequence ID" value="PSR96544"/>
    <property type="gene ID" value="CEY00_Acc26596"/>
</dbReference>
<evidence type="ECO:0000259" key="9">
    <source>
        <dbReference type="Pfam" id="PF07887"/>
    </source>
</evidence>
<evidence type="ECO:0000259" key="11">
    <source>
        <dbReference type="Pfam" id="PF20452"/>
    </source>
</evidence>
<evidence type="ECO:0000256" key="7">
    <source>
        <dbReference type="ARBA" id="ARBA00023242"/>
    </source>
</evidence>
<dbReference type="PANTHER" id="PTHR31713">
    <property type="entry name" value="OS02G0177800 PROTEIN"/>
    <property type="match status" value="1"/>
</dbReference>
<proteinExistence type="inferred from homology"/>
<accession>A0A2R6PTW8</accession>
<evidence type="ECO:0000256" key="6">
    <source>
        <dbReference type="ARBA" id="ARBA00023163"/>
    </source>
</evidence>
<dbReference type="FunCoup" id="A0A2R6PTW8">
    <property type="interactions" value="122"/>
</dbReference>
<reference evidence="13" key="2">
    <citation type="journal article" date="2018" name="BMC Genomics">
        <title>A manually annotated Actinidia chinensis var. chinensis (kiwifruit) genome highlights the challenges associated with draft genomes and gene prediction in plants.</title>
        <authorList>
            <person name="Pilkington S.M."/>
            <person name="Crowhurst R."/>
            <person name="Hilario E."/>
            <person name="Nardozza S."/>
            <person name="Fraser L."/>
            <person name="Peng Y."/>
            <person name="Gunaseelan K."/>
            <person name="Simpson R."/>
            <person name="Tahir J."/>
            <person name="Deroles S.C."/>
            <person name="Templeton K."/>
            <person name="Luo Z."/>
            <person name="Davy M."/>
            <person name="Cheng C."/>
            <person name="McNeilage M."/>
            <person name="Scaglione D."/>
            <person name="Liu Y."/>
            <person name="Zhang Q."/>
            <person name="Datson P."/>
            <person name="De Silva N."/>
            <person name="Gardiner S.E."/>
            <person name="Bassett H."/>
            <person name="Chagne D."/>
            <person name="McCallum J."/>
            <person name="Dzierzon H."/>
            <person name="Deng C."/>
            <person name="Wang Y.Y."/>
            <person name="Barron L."/>
            <person name="Manako K."/>
            <person name="Bowen J."/>
            <person name="Foster T.M."/>
            <person name="Erridge Z.A."/>
            <person name="Tiffin H."/>
            <person name="Waite C.N."/>
            <person name="Davies K.M."/>
            <person name="Grierson E.P."/>
            <person name="Laing W.A."/>
            <person name="Kirk R."/>
            <person name="Chen X."/>
            <person name="Wood M."/>
            <person name="Montefiori M."/>
            <person name="Brummell D.A."/>
            <person name="Schwinn K.E."/>
            <person name="Catanach A."/>
            <person name="Fullerton C."/>
            <person name="Li D."/>
            <person name="Meiyalaghan S."/>
            <person name="Nieuwenhuizen N."/>
            <person name="Read N."/>
            <person name="Prakash R."/>
            <person name="Hunter D."/>
            <person name="Zhang H."/>
            <person name="McKenzie M."/>
            <person name="Knabel M."/>
            <person name="Harris A."/>
            <person name="Allan A.C."/>
            <person name="Gleave A."/>
            <person name="Chen A."/>
            <person name="Janssen B.J."/>
            <person name="Plunkett B."/>
            <person name="Ampomah-Dwamena C."/>
            <person name="Voogd C."/>
            <person name="Leif D."/>
            <person name="Lafferty D."/>
            <person name="Souleyre E.J.F."/>
            <person name="Varkonyi-Gasic E."/>
            <person name="Gambi F."/>
            <person name="Hanley J."/>
            <person name="Yao J.L."/>
            <person name="Cheung J."/>
            <person name="David K.M."/>
            <person name="Warren B."/>
            <person name="Marsh K."/>
            <person name="Snowden K.C."/>
            <person name="Lin-Wang K."/>
            <person name="Brian L."/>
            <person name="Martinez-Sanchez M."/>
            <person name="Wang M."/>
            <person name="Ileperuma N."/>
            <person name="Macnee N."/>
            <person name="Campin R."/>
            <person name="McAtee P."/>
            <person name="Drummond R.S.M."/>
            <person name="Espley R.V."/>
            <person name="Ireland H.S."/>
            <person name="Wu R."/>
            <person name="Atkinson R.G."/>
            <person name="Karunairetnam S."/>
            <person name="Bulley S."/>
            <person name="Chunkath S."/>
            <person name="Hanley Z."/>
            <person name="Storey R."/>
            <person name="Thrimawithana A.H."/>
            <person name="Thomson S."/>
            <person name="David C."/>
            <person name="Testolin R."/>
            <person name="Huang H."/>
            <person name="Hellens R.P."/>
            <person name="Schaffer R.J."/>
        </authorList>
    </citation>
    <scope>NUCLEOTIDE SEQUENCE [LARGE SCALE GENOMIC DNA]</scope>
    <source>
        <strain evidence="13">cv. Red5</strain>
    </source>
</reference>
<dbReference type="Proteomes" id="UP000241394">
    <property type="component" value="Chromosome LG23"/>
</dbReference>
<dbReference type="Pfam" id="PF20451">
    <property type="entry name" value="Calmod_bind_M"/>
    <property type="match status" value="1"/>
</dbReference>
<comment type="similarity">
    <text evidence="2">Belongs to the plant ACBP60 protein family.</text>
</comment>
<keyword evidence="7" id="KW-0539">Nucleus</keyword>
<dbReference type="InterPro" id="IPR046831">
    <property type="entry name" value="Calmodulin_bind_N"/>
</dbReference>
<dbReference type="InterPro" id="IPR012416">
    <property type="entry name" value="CBP60"/>
</dbReference>
<comment type="subcellular location">
    <subcellularLocation>
        <location evidence="1">Nucleus</location>
    </subcellularLocation>
</comment>
<protein>
    <submittedName>
        <fullName evidence="12">Protein SAR DEFICIENT like</fullName>
    </submittedName>
</protein>
<evidence type="ECO:0000256" key="4">
    <source>
        <dbReference type="ARBA" id="ARBA00023125"/>
    </source>
</evidence>
<evidence type="ECO:0000256" key="3">
    <source>
        <dbReference type="ARBA" id="ARBA00023015"/>
    </source>
</evidence>
<feature type="domain" description="Calmodulin binding protein C-terminal" evidence="11">
    <location>
        <begin position="316"/>
        <end position="375"/>
    </location>
</feature>
<evidence type="ECO:0000256" key="1">
    <source>
        <dbReference type="ARBA" id="ARBA00004123"/>
    </source>
</evidence>
<gene>
    <name evidence="12" type="ORF">CEY00_Acc26596</name>
</gene>
<dbReference type="Pfam" id="PF20452">
    <property type="entry name" value="Calmod_bind_C"/>
    <property type="match status" value="1"/>
</dbReference>
<dbReference type="EMBL" id="NKQK01000023">
    <property type="protein sequence ID" value="PSR96544.1"/>
    <property type="molecule type" value="Genomic_DNA"/>
</dbReference>
<dbReference type="PANTHER" id="PTHR31713:SF42">
    <property type="entry name" value="PROTEIN SAR DEFICIENT 1"/>
    <property type="match status" value="1"/>
</dbReference>
<evidence type="ECO:0000256" key="2">
    <source>
        <dbReference type="ARBA" id="ARBA00007214"/>
    </source>
</evidence>
<dbReference type="GO" id="GO:0005516">
    <property type="term" value="F:calmodulin binding"/>
    <property type="evidence" value="ECO:0007669"/>
    <property type="project" value="InterPro"/>
</dbReference>
<keyword evidence="5" id="KW-0010">Activator</keyword>
<dbReference type="OrthoDB" id="757051at2759"/>
<dbReference type="InterPro" id="IPR046829">
    <property type="entry name" value="Calmod_bind_C"/>
</dbReference>
<evidence type="ECO:0000256" key="8">
    <source>
        <dbReference type="SAM" id="MobiDB-lite"/>
    </source>
</evidence>
<sequence length="408" mass="46216">MAAKRYFNESEADPDQPNEKRTRTRPSFASVIGELLMVNCMNNFCSALEPMLRKVVSEEVENGLRHAGRSIIRSPSLRIQALEPSSVQLTFMKGLSLPIFTGSKIVDADNSSLQILLIDKVGDPLVWASLPCPLKVEIVVLDGDFPLEGGDRWTCEDFEKNIVKERTGKRPLLTGSDLIVTMRDAYARVGEIEFTDNSSWIRSRKFRLGARVVPGSNQGVRVCEAITESFVVKDHRGELYKKHHPPMLEDEVWRLEKIGKDGVLHKKLASMDINTVQDFLKMSVVEPNKLREMLGRSEKTWDVTIKHAKTYIKENKLYICRGPDYIVFLNPICEVVKAVICGQTFPTQALTTANRAYLKKLVIGAYQNWKSLEEVDGPLNEMLLLTQGDVGEQYPNQSLLRSYQQHDF</sequence>
<keyword evidence="4" id="KW-0238">DNA-binding</keyword>
<dbReference type="InterPro" id="IPR046830">
    <property type="entry name" value="Calmod_bind_M"/>
</dbReference>
<comment type="caution">
    <text evidence="12">The sequence shown here is derived from an EMBL/GenBank/DDBJ whole genome shotgun (WGS) entry which is preliminary data.</text>
</comment>
<feature type="domain" description="Calmodulin binding protein-like N-terminal" evidence="9">
    <location>
        <begin position="87"/>
        <end position="235"/>
    </location>
</feature>
<keyword evidence="13" id="KW-1185">Reference proteome</keyword>
<reference evidence="12 13" key="1">
    <citation type="submission" date="2017-07" db="EMBL/GenBank/DDBJ databases">
        <title>An improved, manually edited Actinidia chinensis var. chinensis (kiwifruit) genome highlights the challenges associated with draft genomes and gene prediction in plants.</title>
        <authorList>
            <person name="Pilkington S."/>
            <person name="Crowhurst R."/>
            <person name="Hilario E."/>
            <person name="Nardozza S."/>
            <person name="Fraser L."/>
            <person name="Peng Y."/>
            <person name="Gunaseelan K."/>
            <person name="Simpson R."/>
            <person name="Tahir J."/>
            <person name="Deroles S."/>
            <person name="Templeton K."/>
            <person name="Luo Z."/>
            <person name="Davy M."/>
            <person name="Cheng C."/>
            <person name="Mcneilage M."/>
            <person name="Scaglione D."/>
            <person name="Liu Y."/>
            <person name="Zhang Q."/>
            <person name="Datson P."/>
            <person name="De Silva N."/>
            <person name="Gardiner S."/>
            <person name="Bassett H."/>
            <person name="Chagne D."/>
            <person name="Mccallum J."/>
            <person name="Dzierzon H."/>
            <person name="Deng C."/>
            <person name="Wang Y.-Y."/>
            <person name="Barron N."/>
            <person name="Manako K."/>
            <person name="Bowen J."/>
            <person name="Foster T."/>
            <person name="Erridge Z."/>
            <person name="Tiffin H."/>
            <person name="Waite C."/>
            <person name="Davies K."/>
            <person name="Grierson E."/>
            <person name="Laing W."/>
            <person name="Kirk R."/>
            <person name="Chen X."/>
            <person name="Wood M."/>
            <person name="Montefiori M."/>
            <person name="Brummell D."/>
            <person name="Schwinn K."/>
            <person name="Catanach A."/>
            <person name="Fullerton C."/>
            <person name="Li D."/>
            <person name="Meiyalaghan S."/>
            <person name="Nieuwenhuizen N."/>
            <person name="Read N."/>
            <person name="Prakash R."/>
            <person name="Hunter D."/>
            <person name="Zhang H."/>
            <person name="Mckenzie M."/>
            <person name="Knabel M."/>
            <person name="Harris A."/>
            <person name="Allan A."/>
            <person name="Chen A."/>
            <person name="Janssen B."/>
            <person name="Plunkett B."/>
            <person name="Dwamena C."/>
            <person name="Voogd C."/>
            <person name="Leif D."/>
            <person name="Lafferty D."/>
            <person name="Souleyre E."/>
            <person name="Varkonyi-Gasic E."/>
            <person name="Gambi F."/>
            <person name="Hanley J."/>
            <person name="Yao J.-L."/>
            <person name="Cheung J."/>
            <person name="David K."/>
            <person name="Warren B."/>
            <person name="Marsh K."/>
            <person name="Snowden K."/>
            <person name="Lin-Wang K."/>
            <person name="Brian L."/>
            <person name="Martinez-Sanchez M."/>
            <person name="Wang M."/>
            <person name="Ileperuma N."/>
            <person name="Macnee N."/>
            <person name="Campin R."/>
            <person name="Mcatee P."/>
            <person name="Drummond R."/>
            <person name="Espley R."/>
            <person name="Ireland H."/>
            <person name="Wu R."/>
            <person name="Atkinson R."/>
            <person name="Karunairetnam S."/>
            <person name="Bulley S."/>
            <person name="Chunkath S."/>
            <person name="Hanley Z."/>
            <person name="Storey R."/>
            <person name="Thrimawithana A."/>
            <person name="Thomson S."/>
            <person name="David C."/>
            <person name="Testolin R."/>
        </authorList>
    </citation>
    <scope>NUCLEOTIDE SEQUENCE [LARGE SCALE GENOMIC DNA]</scope>
    <source>
        <strain evidence="13">cv. Red5</strain>
        <tissue evidence="12">Young leaf</tissue>
    </source>
</reference>
<dbReference type="AlphaFoldDB" id="A0A2R6PTW8"/>
<dbReference type="GO" id="GO:0080142">
    <property type="term" value="P:regulation of salicylic acid biosynthetic process"/>
    <property type="evidence" value="ECO:0007669"/>
    <property type="project" value="TreeGrafter"/>
</dbReference>
<dbReference type="Pfam" id="PF07887">
    <property type="entry name" value="Calmodulin_bind"/>
    <property type="match status" value="1"/>
</dbReference>
<dbReference type="InParanoid" id="A0A2R6PTW8"/>
<name>A0A2R6PTW8_ACTCC</name>
<dbReference type="STRING" id="1590841.A0A2R6PTW8"/>
<evidence type="ECO:0000256" key="5">
    <source>
        <dbReference type="ARBA" id="ARBA00023159"/>
    </source>
</evidence>
<evidence type="ECO:0000313" key="13">
    <source>
        <dbReference type="Proteomes" id="UP000241394"/>
    </source>
</evidence>
<keyword evidence="6" id="KW-0804">Transcription</keyword>
<feature type="region of interest" description="Disordered" evidence="8">
    <location>
        <begin position="1"/>
        <end position="24"/>
    </location>
</feature>
<evidence type="ECO:0000313" key="12">
    <source>
        <dbReference type="EMBL" id="PSR96544.1"/>
    </source>
</evidence>
<dbReference type="OMA" id="YYGRRIQ"/>
<dbReference type="GO" id="GO:0005634">
    <property type="term" value="C:nucleus"/>
    <property type="evidence" value="ECO:0007669"/>
    <property type="project" value="UniProtKB-SubCell"/>
</dbReference>
<dbReference type="GO" id="GO:0003700">
    <property type="term" value="F:DNA-binding transcription factor activity"/>
    <property type="evidence" value="ECO:0007669"/>
    <property type="project" value="TreeGrafter"/>
</dbReference>
<dbReference type="GO" id="GO:0043565">
    <property type="term" value="F:sequence-specific DNA binding"/>
    <property type="evidence" value="ECO:0007669"/>
    <property type="project" value="TreeGrafter"/>
</dbReference>
<evidence type="ECO:0000259" key="10">
    <source>
        <dbReference type="Pfam" id="PF20451"/>
    </source>
</evidence>
<keyword evidence="3" id="KW-0805">Transcription regulation</keyword>
<organism evidence="12 13">
    <name type="scientific">Actinidia chinensis var. chinensis</name>
    <name type="common">Chinese soft-hair kiwi</name>
    <dbReference type="NCBI Taxonomy" id="1590841"/>
    <lineage>
        <taxon>Eukaryota</taxon>
        <taxon>Viridiplantae</taxon>
        <taxon>Streptophyta</taxon>
        <taxon>Embryophyta</taxon>
        <taxon>Tracheophyta</taxon>
        <taxon>Spermatophyta</taxon>
        <taxon>Magnoliopsida</taxon>
        <taxon>eudicotyledons</taxon>
        <taxon>Gunneridae</taxon>
        <taxon>Pentapetalae</taxon>
        <taxon>asterids</taxon>
        <taxon>Ericales</taxon>
        <taxon>Actinidiaceae</taxon>
        <taxon>Actinidia</taxon>
    </lineage>
</organism>
<feature type="domain" description="Calmodulin binding protein central" evidence="10">
    <location>
        <begin position="247"/>
        <end position="310"/>
    </location>
</feature>